<dbReference type="Gene3D" id="3.40.50.150">
    <property type="entry name" value="Vaccinia Virus protein VP39"/>
    <property type="match status" value="1"/>
</dbReference>
<keyword evidence="3" id="KW-1185">Reference proteome</keyword>
<dbReference type="PANTHER" id="PTHR43861">
    <property type="entry name" value="TRANS-ACONITATE 2-METHYLTRANSFERASE-RELATED"/>
    <property type="match status" value="1"/>
</dbReference>
<gene>
    <name evidence="2" type="ORF">ACFQ5G_41425</name>
</gene>
<dbReference type="GO" id="GO:0102208">
    <property type="term" value="F:2-polyprenyl-6-hydroxyphenol methylase activity"/>
    <property type="evidence" value="ECO:0007669"/>
    <property type="project" value="UniProtKB-EC"/>
</dbReference>
<dbReference type="EMBL" id="JBHTMK010000053">
    <property type="protein sequence ID" value="MFD1371827.1"/>
    <property type="molecule type" value="Genomic_DNA"/>
</dbReference>
<dbReference type="EC" id="2.1.1.64" evidence="2"/>
<keyword evidence="2" id="KW-0808">Transferase</keyword>
<reference evidence="3" key="1">
    <citation type="journal article" date="2019" name="Int. J. Syst. Evol. Microbiol.">
        <title>The Global Catalogue of Microorganisms (GCM) 10K type strain sequencing project: providing services to taxonomists for standard genome sequencing and annotation.</title>
        <authorList>
            <consortium name="The Broad Institute Genomics Platform"/>
            <consortium name="The Broad Institute Genome Sequencing Center for Infectious Disease"/>
            <person name="Wu L."/>
            <person name="Ma J."/>
        </authorList>
    </citation>
    <scope>NUCLEOTIDE SEQUENCE [LARGE SCALE GENOMIC DNA]</scope>
    <source>
        <strain evidence="3">CCM 7526</strain>
    </source>
</reference>
<dbReference type="Proteomes" id="UP001597183">
    <property type="component" value="Unassembled WGS sequence"/>
</dbReference>
<comment type="caution">
    <text evidence="2">The sequence shown here is derived from an EMBL/GenBank/DDBJ whole genome shotgun (WGS) entry which is preliminary data.</text>
</comment>
<dbReference type="RefSeq" id="WP_317786934.1">
    <property type="nucleotide sequence ID" value="NZ_AP028461.1"/>
</dbReference>
<dbReference type="CDD" id="cd02440">
    <property type="entry name" value="AdoMet_MTases"/>
    <property type="match status" value="1"/>
</dbReference>
<evidence type="ECO:0000313" key="3">
    <source>
        <dbReference type="Proteomes" id="UP001597183"/>
    </source>
</evidence>
<dbReference type="GO" id="GO:0061542">
    <property type="term" value="F:3-demethylubiquinol 3-O-methyltransferase activity"/>
    <property type="evidence" value="ECO:0007669"/>
    <property type="project" value="UniProtKB-EC"/>
</dbReference>
<evidence type="ECO:0000259" key="1">
    <source>
        <dbReference type="Pfam" id="PF08242"/>
    </source>
</evidence>
<dbReference type="GO" id="GO:0032259">
    <property type="term" value="P:methylation"/>
    <property type="evidence" value="ECO:0007669"/>
    <property type="project" value="UniProtKB-KW"/>
</dbReference>
<dbReference type="Pfam" id="PF08242">
    <property type="entry name" value="Methyltransf_12"/>
    <property type="match status" value="1"/>
</dbReference>
<keyword evidence="2" id="KW-0489">Methyltransferase</keyword>
<feature type="domain" description="Methyltransferase type 12" evidence="1">
    <location>
        <begin position="109"/>
        <end position="206"/>
    </location>
</feature>
<protein>
    <submittedName>
        <fullName evidence="2">Class I SAM-dependent methyltransferase</fullName>
        <ecNumber evidence="2">2.1.1.222</ecNumber>
        <ecNumber evidence="2">2.1.1.64</ecNumber>
    </submittedName>
</protein>
<dbReference type="SUPFAM" id="SSF53335">
    <property type="entry name" value="S-adenosyl-L-methionine-dependent methyltransferases"/>
    <property type="match status" value="1"/>
</dbReference>
<accession>A0ABW4ALV0</accession>
<dbReference type="InterPro" id="IPR029063">
    <property type="entry name" value="SAM-dependent_MTases_sf"/>
</dbReference>
<evidence type="ECO:0000313" key="2">
    <source>
        <dbReference type="EMBL" id="MFD1371827.1"/>
    </source>
</evidence>
<dbReference type="InterPro" id="IPR013217">
    <property type="entry name" value="Methyltransf_12"/>
</dbReference>
<sequence length="459" mass="48838">MTLVDDRVAALLADHPRVRDARVEAGPGGARTAVLTSRPVPAAGPDRVSGLQSMYESLYSRTDAPEDPAFDVLGWTSSYDGEPMAADAMREWVDQTVARILARRPARVLELGCGTGLLMARIAPHCDRYWATDFSVSALRRARRAVTDVAVARRIRLLHRRAEDFSGLPSDVDGVVLNSVVQYFPDLDYLREVLAGAVAATRPGGTVFVGDVRSLPLLGVFHASVVAATGRDLEPAARAAAVRRRVAIDQELVVAPAWFTALPGTLPGVAAVEIRPKVATCRNELTMFRYDVVVHVGERPDPVVVPWTDGRALTDPAALRATLEHDSPAVLAVSAIPNALVAPALADWEAIRRGTPTVPWHEGSAPADATAHRLTGLAAGLPYRLRLGLTAGRADGALDAVWVRAGGPAPEAIVMPAAVDPGPPANRGGAGLPSHDELAAFLRPWLPADLLPRSFVWTA</sequence>
<dbReference type="EC" id="2.1.1.222" evidence="2"/>
<name>A0ABW4ALV0_9ACTN</name>
<proteinExistence type="predicted"/>
<organism evidence="2 3">
    <name type="scientific">Actinoplanes sichuanensis</name>
    <dbReference type="NCBI Taxonomy" id="512349"/>
    <lineage>
        <taxon>Bacteria</taxon>
        <taxon>Bacillati</taxon>
        <taxon>Actinomycetota</taxon>
        <taxon>Actinomycetes</taxon>
        <taxon>Micromonosporales</taxon>
        <taxon>Micromonosporaceae</taxon>
        <taxon>Actinoplanes</taxon>
    </lineage>
</organism>